<dbReference type="AlphaFoldDB" id="A0A438D0J6"/>
<dbReference type="InterPro" id="IPR027443">
    <property type="entry name" value="IPNS-like_sf"/>
</dbReference>
<dbReference type="EMBL" id="QGNW01001869">
    <property type="protein sequence ID" value="RVW28967.1"/>
    <property type="molecule type" value="Genomic_DNA"/>
</dbReference>
<reference evidence="2 3" key="1">
    <citation type="journal article" date="2018" name="PLoS Genet.">
        <title>Population sequencing reveals clonal diversity and ancestral inbreeding in the grapevine cultivar Chardonnay.</title>
        <authorList>
            <person name="Roach M.J."/>
            <person name="Johnson D.L."/>
            <person name="Bohlmann J."/>
            <person name="van Vuuren H.J."/>
            <person name="Jones S.J."/>
            <person name="Pretorius I.S."/>
            <person name="Schmidt S.A."/>
            <person name="Borneman A.R."/>
        </authorList>
    </citation>
    <scope>NUCLEOTIDE SEQUENCE [LARGE SCALE GENOMIC DNA]</scope>
    <source>
        <strain evidence="3">cv. Chardonnay</strain>
        <tissue evidence="2">Leaf</tissue>
    </source>
</reference>
<sequence length="173" mass="19573">MGIDHATNLEEIQSFAKLMWPAGNEHFCEVVHSYTSLLAELEQLVMRMVLQSYGIENGLEVDTKDGKSIGFGPPSPSVFIVIAGDAFMAWSNGRIHPPKHRVIMRANEERYSLALFAFKNGMIKVPEELVDDKHPLQFKPFDHVGFIRFFHTEEGRKSNSAIKAYCVFESSLL</sequence>
<dbReference type="Pfam" id="PF03171">
    <property type="entry name" value="2OG-FeII_Oxy"/>
    <property type="match status" value="1"/>
</dbReference>
<evidence type="ECO:0000313" key="2">
    <source>
        <dbReference type="EMBL" id="RVW28967.1"/>
    </source>
</evidence>
<proteinExistence type="predicted"/>
<comment type="caution">
    <text evidence="2">The sequence shown here is derived from an EMBL/GenBank/DDBJ whole genome shotgun (WGS) entry which is preliminary data.</text>
</comment>
<dbReference type="InterPro" id="IPR050231">
    <property type="entry name" value="Iron_ascorbate_oxido_reductase"/>
</dbReference>
<protein>
    <submittedName>
        <fullName evidence="2">Putative 2-oxoglutarate-dependent dioxygenase AOP1.2</fullName>
    </submittedName>
</protein>
<accession>A0A438D0J6</accession>
<dbReference type="SUPFAM" id="SSF51197">
    <property type="entry name" value="Clavaminate synthase-like"/>
    <property type="match status" value="1"/>
</dbReference>
<name>A0A438D0J6_VITVI</name>
<evidence type="ECO:0000259" key="1">
    <source>
        <dbReference type="Pfam" id="PF03171"/>
    </source>
</evidence>
<gene>
    <name evidence="2" type="primary">AOP1.2_7</name>
    <name evidence="2" type="ORF">CK203_094774</name>
</gene>
<keyword evidence="2" id="KW-0560">Oxidoreductase</keyword>
<evidence type="ECO:0000313" key="3">
    <source>
        <dbReference type="Proteomes" id="UP000288805"/>
    </source>
</evidence>
<dbReference type="Gene3D" id="2.60.120.330">
    <property type="entry name" value="B-lactam Antibiotic, Isopenicillin N Synthase, Chain"/>
    <property type="match status" value="1"/>
</dbReference>
<feature type="domain" description="Isopenicillin N synthase-like Fe(2+) 2OG dioxygenase" evidence="1">
    <location>
        <begin position="53"/>
        <end position="117"/>
    </location>
</feature>
<dbReference type="GO" id="GO:0051213">
    <property type="term" value="F:dioxygenase activity"/>
    <property type="evidence" value="ECO:0007669"/>
    <property type="project" value="UniProtKB-KW"/>
</dbReference>
<dbReference type="PANTHER" id="PTHR47990">
    <property type="entry name" value="2-OXOGLUTARATE (2OG) AND FE(II)-DEPENDENT OXYGENASE SUPERFAMILY PROTEIN-RELATED"/>
    <property type="match status" value="1"/>
</dbReference>
<keyword evidence="2" id="KW-0223">Dioxygenase</keyword>
<dbReference type="InterPro" id="IPR044861">
    <property type="entry name" value="IPNS-like_FE2OG_OXY"/>
</dbReference>
<dbReference type="Proteomes" id="UP000288805">
    <property type="component" value="Unassembled WGS sequence"/>
</dbReference>
<organism evidence="2 3">
    <name type="scientific">Vitis vinifera</name>
    <name type="common">Grape</name>
    <dbReference type="NCBI Taxonomy" id="29760"/>
    <lineage>
        <taxon>Eukaryota</taxon>
        <taxon>Viridiplantae</taxon>
        <taxon>Streptophyta</taxon>
        <taxon>Embryophyta</taxon>
        <taxon>Tracheophyta</taxon>
        <taxon>Spermatophyta</taxon>
        <taxon>Magnoliopsida</taxon>
        <taxon>eudicotyledons</taxon>
        <taxon>Gunneridae</taxon>
        <taxon>Pentapetalae</taxon>
        <taxon>rosids</taxon>
        <taxon>Vitales</taxon>
        <taxon>Vitaceae</taxon>
        <taxon>Viteae</taxon>
        <taxon>Vitis</taxon>
    </lineage>
</organism>